<evidence type="ECO:0000256" key="10">
    <source>
        <dbReference type="SAM" id="Phobius"/>
    </source>
</evidence>
<keyword evidence="10" id="KW-0472">Membrane</keyword>
<dbReference type="NCBIfam" id="NF046020">
    <property type="entry name" value="HisKinCckABruc"/>
    <property type="match status" value="1"/>
</dbReference>
<dbReference type="SMART" id="SM00091">
    <property type="entry name" value="PAS"/>
    <property type="match status" value="3"/>
</dbReference>
<keyword evidence="10" id="KW-0812">Transmembrane</keyword>
<dbReference type="InterPro" id="IPR000014">
    <property type="entry name" value="PAS"/>
</dbReference>
<dbReference type="Gene3D" id="3.30.450.20">
    <property type="entry name" value="PAS domain"/>
    <property type="match status" value="2"/>
</dbReference>
<evidence type="ECO:0000313" key="14">
    <source>
        <dbReference type="EMBL" id="MBP0615279.1"/>
    </source>
</evidence>
<name>A0ABS4BEV4_9HYPH</name>
<keyword evidence="8" id="KW-0902">Two-component regulatory system</keyword>
<feature type="domain" description="Histidine kinase" evidence="11">
    <location>
        <begin position="475"/>
        <end position="698"/>
    </location>
</feature>
<proteinExistence type="predicted"/>
<comment type="catalytic activity">
    <reaction evidence="1">
        <text>ATP + protein L-histidine = ADP + protein N-phospho-L-histidine.</text>
        <dbReference type="EC" id="2.7.13.3"/>
    </reaction>
</comment>
<dbReference type="SMART" id="SM00388">
    <property type="entry name" value="HisKA"/>
    <property type="match status" value="1"/>
</dbReference>
<dbReference type="InterPro" id="IPR036097">
    <property type="entry name" value="HisK_dim/P_sf"/>
</dbReference>
<dbReference type="InterPro" id="IPR003594">
    <property type="entry name" value="HATPase_dom"/>
</dbReference>
<keyword evidence="6" id="KW-0418">Kinase</keyword>
<evidence type="ECO:0000256" key="8">
    <source>
        <dbReference type="ARBA" id="ARBA00023012"/>
    </source>
</evidence>
<dbReference type="InterPro" id="IPR035965">
    <property type="entry name" value="PAS-like_dom_sf"/>
</dbReference>
<comment type="caution">
    <text evidence="14">The sequence shown here is derived from an EMBL/GenBank/DDBJ whole genome shotgun (WGS) entry which is preliminary data.</text>
</comment>
<dbReference type="PROSITE" id="PS50109">
    <property type="entry name" value="HIS_KIN"/>
    <property type="match status" value="1"/>
</dbReference>
<keyword evidence="5" id="KW-0547">Nucleotide-binding</keyword>
<dbReference type="RefSeq" id="WP_209593687.1">
    <property type="nucleotide sequence ID" value="NZ_JAGJCF010000003.1"/>
</dbReference>
<dbReference type="InterPro" id="IPR011006">
    <property type="entry name" value="CheY-like_superfamily"/>
</dbReference>
<dbReference type="Pfam" id="PF00989">
    <property type="entry name" value="PAS"/>
    <property type="match status" value="1"/>
</dbReference>
<dbReference type="Proteomes" id="UP000678276">
    <property type="component" value="Unassembled WGS sequence"/>
</dbReference>
<evidence type="ECO:0000259" key="13">
    <source>
        <dbReference type="PROSITE" id="PS50112"/>
    </source>
</evidence>
<evidence type="ECO:0000256" key="6">
    <source>
        <dbReference type="ARBA" id="ARBA00022777"/>
    </source>
</evidence>
<feature type="modified residue" description="4-aspartylphosphate" evidence="9">
    <location>
        <position position="777"/>
    </location>
</feature>
<keyword evidence="7" id="KW-0067">ATP-binding</keyword>
<evidence type="ECO:0000259" key="12">
    <source>
        <dbReference type="PROSITE" id="PS50110"/>
    </source>
</evidence>
<accession>A0ABS4BEV4</accession>
<evidence type="ECO:0000256" key="9">
    <source>
        <dbReference type="PROSITE-ProRule" id="PRU00169"/>
    </source>
</evidence>
<dbReference type="PROSITE" id="PS50110">
    <property type="entry name" value="RESPONSE_REGULATORY"/>
    <property type="match status" value="1"/>
</dbReference>
<dbReference type="SUPFAM" id="SSF55785">
    <property type="entry name" value="PYP-like sensor domain (PAS domain)"/>
    <property type="match status" value="3"/>
</dbReference>
<feature type="domain" description="PAS" evidence="13">
    <location>
        <begin position="88"/>
        <end position="119"/>
    </location>
</feature>
<dbReference type="Pfam" id="PF00072">
    <property type="entry name" value="Response_reg"/>
    <property type="match status" value="1"/>
</dbReference>
<dbReference type="EMBL" id="JAGJCF010000003">
    <property type="protein sequence ID" value="MBP0615279.1"/>
    <property type="molecule type" value="Genomic_DNA"/>
</dbReference>
<keyword evidence="15" id="KW-1185">Reference proteome</keyword>
<dbReference type="PROSITE" id="PS50112">
    <property type="entry name" value="PAS"/>
    <property type="match status" value="1"/>
</dbReference>
<dbReference type="SMART" id="SM00387">
    <property type="entry name" value="HATPase_c"/>
    <property type="match status" value="1"/>
</dbReference>
<dbReference type="InterPro" id="IPR001789">
    <property type="entry name" value="Sig_transdc_resp-reg_receiver"/>
</dbReference>
<dbReference type="Gene3D" id="3.40.50.2300">
    <property type="match status" value="1"/>
</dbReference>
<dbReference type="Pfam" id="PF02518">
    <property type="entry name" value="HATPase_c"/>
    <property type="match status" value="1"/>
</dbReference>
<keyword evidence="10" id="KW-1133">Transmembrane helix</keyword>
<gene>
    <name evidence="14" type="ORF">J6595_06780</name>
</gene>
<dbReference type="PANTHER" id="PTHR43065">
    <property type="entry name" value="SENSOR HISTIDINE KINASE"/>
    <property type="match status" value="1"/>
</dbReference>
<dbReference type="CDD" id="cd00082">
    <property type="entry name" value="HisKA"/>
    <property type="match status" value="1"/>
</dbReference>
<dbReference type="InterPro" id="IPR003661">
    <property type="entry name" value="HisK_dim/P_dom"/>
</dbReference>
<dbReference type="CDD" id="cd00130">
    <property type="entry name" value="PAS"/>
    <property type="match status" value="1"/>
</dbReference>
<dbReference type="InterPro" id="IPR004358">
    <property type="entry name" value="Sig_transdc_His_kin-like_C"/>
</dbReference>
<dbReference type="EC" id="2.7.13.3" evidence="2"/>
<keyword evidence="3 9" id="KW-0597">Phosphoprotein</keyword>
<evidence type="ECO:0000256" key="3">
    <source>
        <dbReference type="ARBA" id="ARBA00022553"/>
    </source>
</evidence>
<evidence type="ECO:0000256" key="2">
    <source>
        <dbReference type="ARBA" id="ARBA00012438"/>
    </source>
</evidence>
<evidence type="ECO:0000259" key="11">
    <source>
        <dbReference type="PROSITE" id="PS50109"/>
    </source>
</evidence>
<dbReference type="Gene3D" id="1.10.287.130">
    <property type="match status" value="1"/>
</dbReference>
<dbReference type="SMART" id="SM00448">
    <property type="entry name" value="REC"/>
    <property type="match status" value="1"/>
</dbReference>
<evidence type="ECO:0000256" key="7">
    <source>
        <dbReference type="ARBA" id="ARBA00022840"/>
    </source>
</evidence>
<dbReference type="SUPFAM" id="SSF55874">
    <property type="entry name" value="ATPase domain of HSP90 chaperone/DNA topoisomerase II/histidine kinase"/>
    <property type="match status" value="1"/>
</dbReference>
<dbReference type="PANTHER" id="PTHR43065:SF42">
    <property type="entry name" value="TWO-COMPONENT SENSOR PPRA"/>
    <property type="match status" value="1"/>
</dbReference>
<protein>
    <recommendedName>
        <fullName evidence="2">histidine kinase</fullName>
        <ecNumber evidence="2">2.7.13.3</ecNumber>
    </recommendedName>
</protein>
<dbReference type="Gene3D" id="3.30.565.10">
    <property type="entry name" value="Histidine kinase-like ATPase, C-terminal domain"/>
    <property type="match status" value="1"/>
</dbReference>
<dbReference type="Pfam" id="PF13188">
    <property type="entry name" value="PAS_8"/>
    <property type="match status" value="1"/>
</dbReference>
<feature type="transmembrane region" description="Helical" evidence="10">
    <location>
        <begin position="26"/>
        <end position="44"/>
    </location>
</feature>
<feature type="transmembrane region" description="Helical" evidence="10">
    <location>
        <begin position="50"/>
        <end position="75"/>
    </location>
</feature>
<dbReference type="InterPro" id="IPR036890">
    <property type="entry name" value="HATPase_C_sf"/>
</dbReference>
<organism evidence="14 15">
    <name type="scientific">Jiella mangrovi</name>
    <dbReference type="NCBI Taxonomy" id="2821407"/>
    <lineage>
        <taxon>Bacteria</taxon>
        <taxon>Pseudomonadati</taxon>
        <taxon>Pseudomonadota</taxon>
        <taxon>Alphaproteobacteria</taxon>
        <taxon>Hyphomicrobiales</taxon>
        <taxon>Aurantimonadaceae</taxon>
        <taxon>Jiella</taxon>
    </lineage>
</organism>
<evidence type="ECO:0000313" key="15">
    <source>
        <dbReference type="Proteomes" id="UP000678276"/>
    </source>
</evidence>
<keyword evidence="4" id="KW-0808">Transferase</keyword>
<dbReference type="InterPro" id="IPR013767">
    <property type="entry name" value="PAS_fold"/>
</dbReference>
<dbReference type="InterPro" id="IPR005467">
    <property type="entry name" value="His_kinase_dom"/>
</dbReference>
<dbReference type="PRINTS" id="PR00344">
    <property type="entry name" value="BCTRLSENSOR"/>
</dbReference>
<evidence type="ECO:0000256" key="5">
    <source>
        <dbReference type="ARBA" id="ARBA00022741"/>
    </source>
</evidence>
<feature type="domain" description="Response regulatory" evidence="12">
    <location>
        <begin position="726"/>
        <end position="842"/>
    </location>
</feature>
<dbReference type="SUPFAM" id="SSF52172">
    <property type="entry name" value="CheY-like"/>
    <property type="match status" value="1"/>
</dbReference>
<sequence>MNGAARGTIDKPLIDRTAAASGVRRFLLLGGALILAGASLALFGRSYGQMALLATFGFLSVVGIGAIFAAALGVLRFSSRANDGGIARDYLDSARTGLLILDRRGQVVYANRAYGDLTGAARAGEVRTLERMLAREAEATEAVYHLANLARDGRSGQREFRLAHSLAPSGRDKDSPCWYRVSVRPLATRGGQMQAWQILDITADRKHEESSFQDLQHAIDYLDKAPAGFFAADGEHRIAYLNATLAEWLDLDLSDVKPYERSFLEFLAPASRTVYVERSKAQAESIDDLDLVSGSGKSLPVRLLRRPVQDDSAAPGTVRTLVLDRSGDNEAATPVELAEARFTRFFNSSPMAIATLNPGGRVVRFNAVFRRIFGAEAAEGATGFQMAIRESGHEAFRKALSDASDGRSGILPVDAEVIGDGPRTVRLYLSAVPKIGADSDECAIVYGVDITQQRALEEQIAQSQRMQAIGNLAGGIAHDFNNVLTIITASVDFLLLNHRTGDPSFQDLLLIKQSANRAASLVRQLLAYSRRQTMRPKMLNLTDVVADMHLLLKRVSGDHAALERHHARDLWPVMADIGQFEQVITNLVQNARDAMPSGGKISITTRNVPASEASGFGYSELTDGDYVLVEVTDTGTGMPAEVAERIFEPFFTTKEIGKGTGLGLSMVYGIIKQSNGYIFVDSTQGKGTTFRIFLPRFVPTETLGVSSDSTAAVVSGAKMDLSGTETILLVEDEDHVRAGNVRALKMRGYDVQEAASGVEALEVLEELDGKIDLVVSDVVMPEMDGPTLLREMRKTRPDLKFIFVSGYAEEAFAKNMPEGEKFGFLAKPFSLKELAVAVKTMLNED</sequence>
<evidence type="ECO:0000256" key="4">
    <source>
        <dbReference type="ARBA" id="ARBA00022679"/>
    </source>
</evidence>
<evidence type="ECO:0000256" key="1">
    <source>
        <dbReference type="ARBA" id="ARBA00000085"/>
    </source>
</evidence>
<dbReference type="SUPFAM" id="SSF47384">
    <property type="entry name" value="Homodimeric domain of signal transducing histidine kinase"/>
    <property type="match status" value="1"/>
</dbReference>
<reference evidence="14 15" key="1">
    <citation type="submission" date="2021-04" db="EMBL/GenBank/DDBJ databases">
        <title>Whole genome sequence of Jiella sp. KSK16Y-1.</title>
        <authorList>
            <person name="Tuo L."/>
        </authorList>
    </citation>
    <scope>NUCLEOTIDE SEQUENCE [LARGE SCALE GENOMIC DNA]</scope>
    <source>
        <strain evidence="14 15">KSK16Y-1</strain>
    </source>
</reference>